<evidence type="ECO:0000313" key="2">
    <source>
        <dbReference type="EMBL" id="SDD71684.1"/>
    </source>
</evidence>
<dbReference type="EMBL" id="FNAI01000002">
    <property type="protein sequence ID" value="SDD71684.1"/>
    <property type="molecule type" value="Genomic_DNA"/>
</dbReference>
<sequence length="59" mass="6504">MTSFYILLKIIALLAVVIIPFCGPKRKKAAPLSGISKLAVNEDGFLENFVDNPEDHHHA</sequence>
<dbReference type="Proteomes" id="UP000199072">
    <property type="component" value="Unassembled WGS sequence"/>
</dbReference>
<proteinExistence type="predicted"/>
<name>A0A1G6X0V6_9SPHI</name>
<keyword evidence="1" id="KW-0472">Membrane</keyword>
<accession>A0A1G6X0V6</accession>
<reference evidence="2 3" key="1">
    <citation type="submission" date="2016-10" db="EMBL/GenBank/DDBJ databases">
        <authorList>
            <person name="de Groot N.N."/>
        </authorList>
    </citation>
    <scope>NUCLEOTIDE SEQUENCE [LARGE SCALE GENOMIC DNA]</scope>
    <source>
        <strain evidence="2 3">47C3B</strain>
    </source>
</reference>
<dbReference type="RefSeq" id="WP_091146236.1">
    <property type="nucleotide sequence ID" value="NZ_FNAI01000002.1"/>
</dbReference>
<gene>
    <name evidence="2" type="ORF">SAMN05216464_102364</name>
</gene>
<evidence type="ECO:0000313" key="3">
    <source>
        <dbReference type="Proteomes" id="UP000199072"/>
    </source>
</evidence>
<keyword evidence="1" id="KW-0812">Transmembrane</keyword>
<keyword evidence="1" id="KW-1133">Transmembrane helix</keyword>
<dbReference type="AlphaFoldDB" id="A0A1G6X0V6"/>
<feature type="transmembrane region" description="Helical" evidence="1">
    <location>
        <begin position="6"/>
        <end position="23"/>
    </location>
</feature>
<dbReference type="OrthoDB" id="799510at2"/>
<evidence type="ECO:0000256" key="1">
    <source>
        <dbReference type="SAM" id="Phobius"/>
    </source>
</evidence>
<dbReference type="STRING" id="1391627.SAMN05216464_102364"/>
<organism evidence="2 3">
    <name type="scientific">Mucilaginibacter pineti</name>
    <dbReference type="NCBI Taxonomy" id="1391627"/>
    <lineage>
        <taxon>Bacteria</taxon>
        <taxon>Pseudomonadati</taxon>
        <taxon>Bacteroidota</taxon>
        <taxon>Sphingobacteriia</taxon>
        <taxon>Sphingobacteriales</taxon>
        <taxon>Sphingobacteriaceae</taxon>
        <taxon>Mucilaginibacter</taxon>
    </lineage>
</organism>
<keyword evidence="3" id="KW-1185">Reference proteome</keyword>
<protein>
    <submittedName>
        <fullName evidence="2">Uncharacterized protein</fullName>
    </submittedName>
</protein>